<reference evidence="2" key="2">
    <citation type="submission" date="2019-07" db="EMBL/GenBank/DDBJ databases">
        <authorList>
            <person name="Yang Y."/>
            <person name="Bocs S."/>
            <person name="Baudouin L."/>
        </authorList>
    </citation>
    <scope>NUCLEOTIDE SEQUENCE</scope>
    <source>
        <tissue evidence="2">Spear leaf of Hainan Tall coconut</tissue>
    </source>
</reference>
<accession>A0A8K0IE10</accession>
<name>A0A8K0IE10_COCNU</name>
<protein>
    <submittedName>
        <fullName evidence="2">Putative Ubiquitin carboxyl-terminal hydrolase 19</fullName>
    </submittedName>
</protein>
<reference evidence="2" key="1">
    <citation type="journal article" date="2017" name="Gigascience">
        <title>The genome draft of coconut (Cocos nucifera).</title>
        <authorList>
            <person name="Xiao Y."/>
            <person name="Xu P."/>
            <person name="Fan H."/>
            <person name="Baudouin L."/>
            <person name="Xia W."/>
            <person name="Bocs S."/>
            <person name="Xu J."/>
            <person name="Li Q."/>
            <person name="Guo A."/>
            <person name="Zhou L."/>
            <person name="Li J."/>
            <person name="Wu Y."/>
            <person name="Ma Z."/>
            <person name="Armero A."/>
            <person name="Issali A.E."/>
            <person name="Liu N."/>
            <person name="Peng M."/>
            <person name="Yang Y."/>
        </authorList>
    </citation>
    <scope>NUCLEOTIDE SEQUENCE</scope>
    <source>
        <tissue evidence="2">Spear leaf of Hainan Tall coconut</tissue>
    </source>
</reference>
<evidence type="ECO:0000313" key="2">
    <source>
        <dbReference type="EMBL" id="KAG1347821.1"/>
    </source>
</evidence>
<feature type="transmembrane region" description="Helical" evidence="1">
    <location>
        <begin position="12"/>
        <end position="33"/>
    </location>
</feature>
<dbReference type="Proteomes" id="UP000797356">
    <property type="component" value="Chromosome 6"/>
</dbReference>
<keyword evidence="1" id="KW-0812">Transmembrane</keyword>
<dbReference type="AlphaFoldDB" id="A0A8K0IE10"/>
<keyword evidence="3" id="KW-1185">Reference proteome</keyword>
<dbReference type="EMBL" id="CM017877">
    <property type="protein sequence ID" value="KAG1347821.1"/>
    <property type="molecule type" value="Genomic_DNA"/>
</dbReference>
<keyword evidence="1" id="KW-0472">Membrane</keyword>
<sequence>MLITTSLPTLDLLALLQFMLAMLVILSGVLFLVRKAASRYFIIDASFKTTTPWYEARRQMSINDDSGGGGDVCASYESLATKKCSRCKSACYWLVVDSN</sequence>
<dbReference type="GO" id="GO:0016787">
    <property type="term" value="F:hydrolase activity"/>
    <property type="evidence" value="ECO:0007669"/>
    <property type="project" value="UniProtKB-KW"/>
</dbReference>
<keyword evidence="2" id="KW-0378">Hydrolase</keyword>
<gene>
    <name evidence="2" type="ORF">COCNU_06G016500</name>
</gene>
<comment type="caution">
    <text evidence="2">The sequence shown here is derived from an EMBL/GenBank/DDBJ whole genome shotgun (WGS) entry which is preliminary data.</text>
</comment>
<keyword evidence="1" id="KW-1133">Transmembrane helix</keyword>
<organism evidence="2 3">
    <name type="scientific">Cocos nucifera</name>
    <name type="common">Coconut palm</name>
    <dbReference type="NCBI Taxonomy" id="13894"/>
    <lineage>
        <taxon>Eukaryota</taxon>
        <taxon>Viridiplantae</taxon>
        <taxon>Streptophyta</taxon>
        <taxon>Embryophyta</taxon>
        <taxon>Tracheophyta</taxon>
        <taxon>Spermatophyta</taxon>
        <taxon>Magnoliopsida</taxon>
        <taxon>Liliopsida</taxon>
        <taxon>Arecaceae</taxon>
        <taxon>Arecoideae</taxon>
        <taxon>Cocoseae</taxon>
        <taxon>Attaleinae</taxon>
        <taxon>Cocos</taxon>
    </lineage>
</organism>
<evidence type="ECO:0000256" key="1">
    <source>
        <dbReference type="SAM" id="Phobius"/>
    </source>
</evidence>
<proteinExistence type="predicted"/>
<evidence type="ECO:0000313" key="3">
    <source>
        <dbReference type="Proteomes" id="UP000797356"/>
    </source>
</evidence>